<comment type="caution">
    <text evidence="1">The sequence shown here is derived from an EMBL/GenBank/DDBJ whole genome shotgun (WGS) entry which is preliminary data.</text>
</comment>
<dbReference type="AlphaFoldDB" id="A0AAN9KPM6"/>
<sequence>MGVVWDKENYPTTTICGKNCGSVRAPEDHSPLCKKRRLPPVLLGEPDNQVVEEKPCWDERPPKIEKKFRSRLRTTYVSCKRLNHKRKEGNALLIEARVHQHEHSTDLITVNSCNEVLCGNLFVVDGQGMVLVDIKSWSLPFLTMTIRFLFEEMGDEIRNESVRIHEANKLWFRSIALSRVKLSGSIKTPVIFNWHQGISTNSLYSQKRPIKVPIKAFGSATSMVDQKAWFSILTNIPRSFGSQGVEDPLPTSSRLSANFRLLTIVHVQKQFAPSAEPCCYCGTQDLNSAHQSFARLHSGFFEIPRVLSIVQLLGVPIITLA</sequence>
<evidence type="ECO:0000313" key="2">
    <source>
        <dbReference type="Proteomes" id="UP001367508"/>
    </source>
</evidence>
<dbReference type="GO" id="GO:0031267">
    <property type="term" value="F:small GTPase binding"/>
    <property type="evidence" value="ECO:0007669"/>
    <property type="project" value="InterPro"/>
</dbReference>
<evidence type="ECO:0000313" key="1">
    <source>
        <dbReference type="EMBL" id="KAK7321134.1"/>
    </source>
</evidence>
<dbReference type="GO" id="GO:0030833">
    <property type="term" value="P:regulation of actin filament polymerization"/>
    <property type="evidence" value="ECO:0007669"/>
    <property type="project" value="InterPro"/>
</dbReference>
<reference evidence="1 2" key="1">
    <citation type="submission" date="2024-01" db="EMBL/GenBank/DDBJ databases">
        <title>The genomes of 5 underutilized Papilionoideae crops provide insights into root nodulation and disease resistanc.</title>
        <authorList>
            <person name="Jiang F."/>
        </authorList>
    </citation>
    <scope>NUCLEOTIDE SEQUENCE [LARGE SCALE GENOMIC DNA]</scope>
    <source>
        <strain evidence="1">LVBAO_FW01</strain>
        <tissue evidence="1">Leaves</tissue>
    </source>
</reference>
<gene>
    <name evidence="1" type="ORF">VNO77_31429</name>
</gene>
<keyword evidence="2" id="KW-1185">Reference proteome</keyword>
<proteinExistence type="predicted"/>
<name>A0AAN9KPM6_CANGL</name>
<dbReference type="Pfam" id="PF05994">
    <property type="entry name" value="FragX_IP"/>
    <property type="match status" value="1"/>
</dbReference>
<dbReference type="InterPro" id="IPR008081">
    <property type="entry name" value="Cytoplasmic_FMR1-int"/>
</dbReference>
<dbReference type="EMBL" id="JAYMYQ010000007">
    <property type="protein sequence ID" value="KAK7321134.1"/>
    <property type="molecule type" value="Genomic_DNA"/>
</dbReference>
<accession>A0AAN9KPM6</accession>
<organism evidence="1 2">
    <name type="scientific">Canavalia gladiata</name>
    <name type="common">Sword bean</name>
    <name type="synonym">Dolichos gladiatus</name>
    <dbReference type="NCBI Taxonomy" id="3824"/>
    <lineage>
        <taxon>Eukaryota</taxon>
        <taxon>Viridiplantae</taxon>
        <taxon>Streptophyta</taxon>
        <taxon>Embryophyta</taxon>
        <taxon>Tracheophyta</taxon>
        <taxon>Spermatophyta</taxon>
        <taxon>Magnoliopsida</taxon>
        <taxon>eudicotyledons</taxon>
        <taxon>Gunneridae</taxon>
        <taxon>Pentapetalae</taxon>
        <taxon>rosids</taxon>
        <taxon>fabids</taxon>
        <taxon>Fabales</taxon>
        <taxon>Fabaceae</taxon>
        <taxon>Papilionoideae</taxon>
        <taxon>50 kb inversion clade</taxon>
        <taxon>NPAAA clade</taxon>
        <taxon>indigoferoid/millettioid clade</taxon>
        <taxon>Phaseoleae</taxon>
        <taxon>Canavalia</taxon>
    </lineage>
</organism>
<protein>
    <submittedName>
        <fullName evidence="1">Uncharacterized protein</fullName>
    </submittedName>
</protein>
<dbReference type="Proteomes" id="UP001367508">
    <property type="component" value="Unassembled WGS sequence"/>
</dbReference>